<dbReference type="PANTHER" id="PTHR12854">
    <property type="entry name" value="ATAXIN 2-RELATED"/>
    <property type="match status" value="1"/>
</dbReference>
<reference evidence="3 4" key="1">
    <citation type="submission" date="2021-06" db="EMBL/GenBank/DDBJ databases">
        <title>Genome sequence of Babesia caballi.</title>
        <authorList>
            <person name="Yamagishi J."/>
            <person name="Kidaka T."/>
            <person name="Ochi A."/>
        </authorList>
    </citation>
    <scope>NUCLEOTIDE SEQUENCE [LARGE SCALE GENOMIC DNA]</scope>
    <source>
        <strain evidence="3">USDA-D6B2</strain>
    </source>
</reference>
<feature type="domain" description="LsmAD" evidence="2">
    <location>
        <begin position="210"/>
        <end position="271"/>
    </location>
</feature>
<dbReference type="SMART" id="SM01272">
    <property type="entry name" value="LsmAD"/>
    <property type="match status" value="1"/>
</dbReference>
<dbReference type="RefSeq" id="XP_067713375.1">
    <property type="nucleotide sequence ID" value="XM_067857274.1"/>
</dbReference>
<name>A0AAV4LRI1_BABCB</name>
<dbReference type="GO" id="GO:0034063">
    <property type="term" value="P:stress granule assembly"/>
    <property type="evidence" value="ECO:0007669"/>
    <property type="project" value="TreeGrafter"/>
</dbReference>
<feature type="compositionally biased region" description="Low complexity" evidence="1">
    <location>
        <begin position="359"/>
        <end position="371"/>
    </location>
</feature>
<dbReference type="Proteomes" id="UP001497744">
    <property type="component" value="Unassembled WGS sequence"/>
</dbReference>
<feature type="compositionally biased region" description="Polar residues" evidence="1">
    <location>
        <begin position="376"/>
        <end position="386"/>
    </location>
</feature>
<evidence type="ECO:0000313" key="3">
    <source>
        <dbReference type="EMBL" id="GIX61304.1"/>
    </source>
</evidence>
<feature type="compositionally biased region" description="Polar residues" evidence="1">
    <location>
        <begin position="399"/>
        <end position="416"/>
    </location>
</feature>
<evidence type="ECO:0000256" key="1">
    <source>
        <dbReference type="SAM" id="MobiDB-lite"/>
    </source>
</evidence>
<dbReference type="GO" id="GO:0003729">
    <property type="term" value="F:mRNA binding"/>
    <property type="evidence" value="ECO:0007669"/>
    <property type="project" value="TreeGrafter"/>
</dbReference>
<dbReference type="AlphaFoldDB" id="A0AAV4LRI1"/>
<dbReference type="Pfam" id="PF06741">
    <property type="entry name" value="LsmAD"/>
    <property type="match status" value="1"/>
</dbReference>
<keyword evidence="4" id="KW-1185">Reference proteome</keyword>
<gene>
    <name evidence="3" type="ORF">BcabD6B2_07390</name>
</gene>
<accession>A0AAV4LRI1</accession>
<feature type="compositionally biased region" description="Polar residues" evidence="1">
    <location>
        <begin position="572"/>
        <end position="588"/>
    </location>
</feature>
<feature type="compositionally biased region" description="Basic and acidic residues" evidence="1">
    <location>
        <begin position="461"/>
        <end position="478"/>
    </location>
</feature>
<dbReference type="InterPro" id="IPR009604">
    <property type="entry name" value="LsmAD_domain"/>
</dbReference>
<evidence type="ECO:0000313" key="4">
    <source>
        <dbReference type="Proteomes" id="UP001497744"/>
    </source>
</evidence>
<sequence>MRSTGSGQQHGHLGNGYKNDKRMAALARITEERLAYSMSCLIGKEVMVSMSNGCVVKGNFYSFDPMTRNNFRAVDVALRQARFVHGKVPFYPIGLMAVLQNDENHVSRPYVVYGGDYNYIVARGVNFGNSKRLTESAAPASSGDSAAVNKRYAASKFKTDTEISGSRSQRSTDKLVEWTSDQPVDKSQLYELDDQRKTEWDQFESNRKEFGVESTYDENLYTTELKPDEVPQHVHDNANRLAAEMEGRHREGTYSHLETFLEQDDELVDGSSVEAMVKKSLARSLKELRREERRESKREERGVDRKEDRREERGVDRKDDRREERGVDRRDDRRKDRRDDSRDERRDDRRDDKRDDKNQSGSKSKSRQSGGEAAPNSHSARSTVSNRLMSYKDIIASGASSYESAKQSAGQDNSGSHHAHTKGHGSEHDGSHHSSSHTAASDPQGAKPETAKSRNASGEGRSLDHSASDEGKMVERKSSLFPPQKSEEKLPHKPSLVEMKPGFPPTSTTETGKKTFTFNPNASCFTPISSINQSAHTASPSHSVTPVASKSPALALKATAVDPSGTAPVASAPSSVKDSQSQPSTASHAQLNFRAFSPMTEYPSLDVRVYTDASWVIPDPSVDEEWPNCSDASYRSIIGDLSQMHVAHSIITMRPQHPMVSTLGRTTVLLPQGGPVNYPAYQIGGIPVSVVPYGRQMTPKFYTSPQHAQQAMQPMLQARRNMTAGQPPSVAHHQPAVKPKMGLDR</sequence>
<feature type="compositionally biased region" description="Low complexity" evidence="1">
    <location>
        <begin position="506"/>
        <end position="515"/>
    </location>
</feature>
<feature type="region of interest" description="Disordered" evidence="1">
    <location>
        <begin position="281"/>
        <end position="386"/>
    </location>
</feature>
<feature type="region of interest" description="Disordered" evidence="1">
    <location>
        <begin position="563"/>
        <end position="588"/>
    </location>
</feature>
<organism evidence="3 4">
    <name type="scientific">Babesia caballi</name>
    <dbReference type="NCBI Taxonomy" id="5871"/>
    <lineage>
        <taxon>Eukaryota</taxon>
        <taxon>Sar</taxon>
        <taxon>Alveolata</taxon>
        <taxon>Apicomplexa</taxon>
        <taxon>Aconoidasida</taxon>
        <taxon>Piroplasmida</taxon>
        <taxon>Babesiidae</taxon>
        <taxon>Babesia</taxon>
    </lineage>
</organism>
<dbReference type="PANTHER" id="PTHR12854:SF7">
    <property type="entry name" value="ATAXIN-2 HOMOLOG"/>
    <property type="match status" value="1"/>
</dbReference>
<feature type="compositionally biased region" description="Basic and acidic residues" evidence="1">
    <location>
        <begin position="284"/>
        <end position="358"/>
    </location>
</feature>
<dbReference type="EMBL" id="BPLF01000001">
    <property type="protein sequence ID" value="GIX61304.1"/>
    <property type="molecule type" value="Genomic_DNA"/>
</dbReference>
<dbReference type="GO" id="GO:0010494">
    <property type="term" value="C:cytoplasmic stress granule"/>
    <property type="evidence" value="ECO:0007669"/>
    <property type="project" value="TreeGrafter"/>
</dbReference>
<dbReference type="InterPro" id="IPR045117">
    <property type="entry name" value="ATXN2-like"/>
</dbReference>
<evidence type="ECO:0000259" key="2">
    <source>
        <dbReference type="SMART" id="SM01272"/>
    </source>
</evidence>
<feature type="region of interest" description="Disordered" evidence="1">
    <location>
        <begin position="399"/>
        <end position="515"/>
    </location>
</feature>
<proteinExistence type="predicted"/>
<dbReference type="GeneID" id="94192787"/>
<protein>
    <submittedName>
        <fullName evidence="3">Ataxin-2 like protein, putative</fullName>
    </submittedName>
</protein>
<comment type="caution">
    <text evidence="3">The sequence shown here is derived from an EMBL/GenBank/DDBJ whole genome shotgun (WGS) entry which is preliminary data.</text>
</comment>
<feature type="region of interest" description="Disordered" evidence="1">
    <location>
        <begin position="721"/>
        <end position="745"/>
    </location>
</feature>